<protein>
    <recommendedName>
        <fullName evidence="5">CyaY protein</fullName>
    </recommendedName>
</protein>
<proteinExistence type="inferred from homology"/>
<organism evidence="3 4">
    <name type="scientific">Ehrlichia sennetsu (strain ATCC VR-367 / Miyayama)</name>
    <name type="common">Neorickettsia sennetsu</name>
    <dbReference type="NCBI Taxonomy" id="222891"/>
    <lineage>
        <taxon>Bacteria</taxon>
        <taxon>Pseudomonadati</taxon>
        <taxon>Pseudomonadota</taxon>
        <taxon>Alphaproteobacteria</taxon>
        <taxon>Rickettsiales</taxon>
        <taxon>Anaplasmataceae</taxon>
        <taxon>Ehrlichia</taxon>
    </lineage>
</organism>
<dbReference type="Pfam" id="PF01491">
    <property type="entry name" value="Frataxin_Cyay"/>
    <property type="match status" value="1"/>
</dbReference>
<dbReference type="HOGENOM" id="CLU_162628_0_0_5"/>
<evidence type="ECO:0000313" key="3">
    <source>
        <dbReference type="EMBL" id="ABD46160.1"/>
    </source>
</evidence>
<dbReference type="Proteomes" id="UP000001942">
    <property type="component" value="Chromosome"/>
</dbReference>
<dbReference type="AlphaFoldDB" id="Q2GE09"/>
<keyword evidence="2" id="KW-0408">Iron</keyword>
<dbReference type="GO" id="GO:0008199">
    <property type="term" value="F:ferric iron binding"/>
    <property type="evidence" value="ECO:0007669"/>
    <property type="project" value="InterPro"/>
</dbReference>
<dbReference type="KEGG" id="nse:NSE_0400"/>
<sequence length="125" mass="14395">MAGNRLRKQRMKRWCYIWPRGFPWIFLHAMNSEIHFAKLSAVVFDEIVALAGRSPLCDEYDCNEGVVELFLRQGAFLIVGKADLGEIWVSSLAIGAERFYLDDGKRFVNKSGEEIVSWIKKILQL</sequence>
<dbReference type="GO" id="GO:0005737">
    <property type="term" value="C:cytoplasm"/>
    <property type="evidence" value="ECO:0007669"/>
    <property type="project" value="UniProtKB-ARBA"/>
</dbReference>
<dbReference type="SUPFAM" id="SSF55387">
    <property type="entry name" value="Frataxin/Nqo15-like"/>
    <property type="match status" value="1"/>
</dbReference>
<keyword evidence="4" id="KW-1185">Reference proteome</keyword>
<gene>
    <name evidence="3" type="ordered locus">NSE_0400</name>
</gene>
<dbReference type="GO" id="GO:0016226">
    <property type="term" value="P:iron-sulfur cluster assembly"/>
    <property type="evidence" value="ECO:0007669"/>
    <property type="project" value="InterPro"/>
</dbReference>
<accession>Q2GE09</accession>
<dbReference type="InterPro" id="IPR002908">
    <property type="entry name" value="Frataxin/CyaY"/>
</dbReference>
<evidence type="ECO:0008006" key="5">
    <source>
        <dbReference type="Google" id="ProtNLM"/>
    </source>
</evidence>
<comment type="similarity">
    <text evidence="1">Belongs to the frataxin family.</text>
</comment>
<name>Q2GE09_EHRS3</name>
<evidence type="ECO:0000313" key="4">
    <source>
        <dbReference type="Proteomes" id="UP000001942"/>
    </source>
</evidence>
<evidence type="ECO:0000256" key="1">
    <source>
        <dbReference type="ARBA" id="ARBA00008183"/>
    </source>
</evidence>
<dbReference type="EMBL" id="CP000237">
    <property type="protein sequence ID" value="ABD46160.1"/>
    <property type="molecule type" value="Genomic_DNA"/>
</dbReference>
<dbReference type="STRING" id="222891.NSE_0400"/>
<reference evidence="3 4" key="1">
    <citation type="journal article" date="2006" name="PLoS Genet.">
        <title>Comparative genomics of emerging human ehrlichiosis agents.</title>
        <authorList>
            <person name="Dunning Hotopp J.C."/>
            <person name="Lin M."/>
            <person name="Madupu R."/>
            <person name="Crabtree J."/>
            <person name="Angiuoli S.V."/>
            <person name="Eisen J.A."/>
            <person name="Seshadri R."/>
            <person name="Ren Q."/>
            <person name="Wu M."/>
            <person name="Utterback T.R."/>
            <person name="Smith S."/>
            <person name="Lewis M."/>
            <person name="Khouri H."/>
            <person name="Zhang C."/>
            <person name="Niu H."/>
            <person name="Lin Q."/>
            <person name="Ohashi N."/>
            <person name="Zhi N."/>
            <person name="Nelson W."/>
            <person name="Brinkac L.M."/>
            <person name="Dodson R.J."/>
            <person name="Rosovitz M.J."/>
            <person name="Sundaram J."/>
            <person name="Daugherty S.C."/>
            <person name="Davidsen T."/>
            <person name="Durkin A.S."/>
            <person name="Gwinn M."/>
            <person name="Haft D.H."/>
            <person name="Selengut J.D."/>
            <person name="Sullivan S.A."/>
            <person name="Zafar N."/>
            <person name="Zhou L."/>
            <person name="Benahmed F."/>
            <person name="Forberger H."/>
            <person name="Halpin R."/>
            <person name="Mulligan S."/>
            <person name="Robinson J."/>
            <person name="White O."/>
            <person name="Rikihisa Y."/>
            <person name="Tettelin H."/>
        </authorList>
    </citation>
    <scope>NUCLEOTIDE SEQUENCE [LARGE SCALE GENOMIC DNA]</scope>
    <source>
        <strain evidence="4">ATCC VR-367 / Miyayama</strain>
    </source>
</reference>
<evidence type="ECO:0000256" key="2">
    <source>
        <dbReference type="ARBA" id="ARBA00023004"/>
    </source>
</evidence>
<dbReference type="InterPro" id="IPR036524">
    <property type="entry name" value="Frataxin/CyaY_sf"/>
</dbReference>